<feature type="chain" id="PRO_5009211909" evidence="1">
    <location>
        <begin position="27"/>
        <end position="274"/>
    </location>
</feature>
<dbReference type="GO" id="GO:0008168">
    <property type="term" value="F:methyltransferase activity"/>
    <property type="evidence" value="ECO:0007669"/>
    <property type="project" value="UniProtKB-KW"/>
</dbReference>
<dbReference type="OrthoDB" id="9801692at2"/>
<dbReference type="GO" id="GO:0032259">
    <property type="term" value="P:methylation"/>
    <property type="evidence" value="ECO:0007669"/>
    <property type="project" value="UniProtKB-KW"/>
</dbReference>
<dbReference type="PIRSF" id="PIRSF031679">
    <property type="entry name" value="Mtase_Alr7345_prd"/>
    <property type="match status" value="1"/>
</dbReference>
<keyword evidence="3" id="KW-1185">Reference proteome</keyword>
<dbReference type="Gene3D" id="3.40.50.150">
    <property type="entry name" value="Vaccinia Virus protein VP39"/>
    <property type="match status" value="1"/>
</dbReference>
<keyword evidence="2" id="KW-0808">Transferase</keyword>
<evidence type="ECO:0000256" key="1">
    <source>
        <dbReference type="SAM" id="SignalP"/>
    </source>
</evidence>
<protein>
    <submittedName>
        <fullName evidence="2">Methyltransferase</fullName>
    </submittedName>
</protein>
<organism evidence="2 3">
    <name type="scientific">Pseudohongiella acticola</name>
    <dbReference type="NCBI Taxonomy" id="1524254"/>
    <lineage>
        <taxon>Bacteria</taxon>
        <taxon>Pseudomonadati</taxon>
        <taxon>Pseudomonadota</taxon>
        <taxon>Gammaproteobacteria</taxon>
        <taxon>Pseudomonadales</taxon>
        <taxon>Pseudohongiellaceae</taxon>
        <taxon>Pseudohongiella</taxon>
    </lineage>
</organism>
<dbReference type="STRING" id="1524254.PHACT_14635"/>
<accession>A0A1E8CF55</accession>
<dbReference type="InterPro" id="IPR016980">
    <property type="entry name" value="S-AdoMet-dep_MeTrfase_Alr7345"/>
</dbReference>
<evidence type="ECO:0000313" key="2">
    <source>
        <dbReference type="EMBL" id="OFE11094.1"/>
    </source>
</evidence>
<dbReference type="EMBL" id="MASR01000003">
    <property type="protein sequence ID" value="OFE11094.1"/>
    <property type="molecule type" value="Genomic_DNA"/>
</dbReference>
<feature type="signal peptide" evidence="1">
    <location>
        <begin position="1"/>
        <end position="26"/>
    </location>
</feature>
<dbReference type="InterPro" id="IPR029063">
    <property type="entry name" value="SAM-dependent_MTases_sf"/>
</dbReference>
<dbReference type="SUPFAM" id="SSF53335">
    <property type="entry name" value="S-adenosyl-L-methionine-dependent methyltransferases"/>
    <property type="match status" value="1"/>
</dbReference>
<name>A0A1E8CF55_9GAMM</name>
<reference evidence="3" key="1">
    <citation type="submission" date="2016-07" db="EMBL/GenBank/DDBJ databases">
        <authorList>
            <person name="Florea S."/>
            <person name="Webb J.S."/>
            <person name="Jaromczyk J."/>
            <person name="Schardl C.L."/>
        </authorList>
    </citation>
    <scope>NUCLEOTIDE SEQUENCE [LARGE SCALE GENOMIC DNA]</scope>
    <source>
        <strain evidence="3">KCTC 42131</strain>
    </source>
</reference>
<keyword evidence="1" id="KW-0732">Signal</keyword>
<gene>
    <name evidence="2" type="ORF">PHACT_14635</name>
</gene>
<sequence>MVSTVSYRFSRPIALLAALAAGPALADDAGELQALITADHRVAANIERNDARNPVETLQFFGLEKGMTVVEVLPGAGWYTEILAPFLRDNGTYYAAHFSANASLSYQPPALERFRQKLSANSEVYDQTRVTHLNPPAETEIAPAGSADLVLTFRNVHNWIMAGTQEEHFQSFYTALKPGGVLGVVEHRAPEGSSMEVMETTGYVTQAHTIELAEAAGFEFVEASEINANARDTADHPRGVWTLPPTLRLGDENRERYEAIGESDRMTLKFMKPQ</sequence>
<dbReference type="AlphaFoldDB" id="A0A1E8CF55"/>
<comment type="caution">
    <text evidence="2">The sequence shown here is derived from an EMBL/GenBank/DDBJ whole genome shotgun (WGS) entry which is preliminary data.</text>
</comment>
<dbReference type="RefSeq" id="WP_070119029.1">
    <property type="nucleotide sequence ID" value="NZ_MASR01000003.1"/>
</dbReference>
<evidence type="ECO:0000313" key="3">
    <source>
        <dbReference type="Proteomes" id="UP000175669"/>
    </source>
</evidence>
<proteinExistence type="predicted"/>
<keyword evidence="2" id="KW-0489">Methyltransferase</keyword>
<dbReference type="Proteomes" id="UP000175669">
    <property type="component" value="Unassembled WGS sequence"/>
</dbReference>